<organism evidence="3 4">
    <name type="scientific">Rhizoctonia solani</name>
    <dbReference type="NCBI Taxonomy" id="456999"/>
    <lineage>
        <taxon>Eukaryota</taxon>
        <taxon>Fungi</taxon>
        <taxon>Dikarya</taxon>
        <taxon>Basidiomycota</taxon>
        <taxon>Agaricomycotina</taxon>
        <taxon>Agaricomycetes</taxon>
        <taxon>Cantharellales</taxon>
        <taxon>Ceratobasidiaceae</taxon>
        <taxon>Rhizoctonia</taxon>
    </lineage>
</organism>
<dbReference type="Pfam" id="PF01369">
    <property type="entry name" value="Sec7"/>
    <property type="match status" value="1"/>
</dbReference>
<evidence type="ECO:0000256" key="1">
    <source>
        <dbReference type="SAM" id="MobiDB-lite"/>
    </source>
</evidence>
<dbReference type="PANTHER" id="PTHR10663">
    <property type="entry name" value="GUANYL-NUCLEOTIDE EXCHANGE FACTOR"/>
    <property type="match status" value="1"/>
</dbReference>
<feature type="region of interest" description="Disordered" evidence="1">
    <location>
        <begin position="1529"/>
        <end position="1554"/>
    </location>
</feature>
<dbReference type="CDD" id="cd00171">
    <property type="entry name" value="Sec7"/>
    <property type="match status" value="1"/>
</dbReference>
<evidence type="ECO:0000259" key="2">
    <source>
        <dbReference type="PROSITE" id="PS50190"/>
    </source>
</evidence>
<dbReference type="InterPro" id="IPR035999">
    <property type="entry name" value="Sec7_dom_sf"/>
</dbReference>
<feature type="domain" description="SEC7" evidence="2">
    <location>
        <begin position="568"/>
        <end position="780"/>
    </location>
</feature>
<dbReference type="GO" id="GO:0016192">
    <property type="term" value="P:vesicle-mediated transport"/>
    <property type="evidence" value="ECO:0007669"/>
    <property type="project" value="UniProtKB-ARBA"/>
</dbReference>
<feature type="region of interest" description="Disordered" evidence="1">
    <location>
        <begin position="424"/>
        <end position="461"/>
    </location>
</feature>
<dbReference type="Gene3D" id="1.10.1000.11">
    <property type="entry name" value="Arf Nucleotide-binding Site Opener,domain 2"/>
    <property type="match status" value="1"/>
</dbReference>
<feature type="region of interest" description="Disordered" evidence="1">
    <location>
        <begin position="608"/>
        <end position="634"/>
    </location>
</feature>
<dbReference type="GO" id="GO:0012505">
    <property type="term" value="C:endomembrane system"/>
    <property type="evidence" value="ECO:0007669"/>
    <property type="project" value="UniProtKB-ARBA"/>
</dbReference>
<dbReference type="InterPro" id="IPR023394">
    <property type="entry name" value="Sec7_C_sf"/>
</dbReference>
<sequence>MEGQDTPNWDGRSHAHIVYSEIISVTSVMRKNSRWAMNSGIQRRRDAQLATSMGLRRGALDNQPRSPGPRREADLIGGFEYLKRKIRDVQDVHEIPVLEIVEPFIAVISTPTSTGPITTAALNAIDTFFVNGVIVPDQSIVSCLSELSGALSRCVFEPSDSGRDEAVLLKIIAVIQDFIYSPCGARISDIEACEMLEKVLTICCQMRSSEVLRRTAEANMQAIVREIFGRLHTLDPVAEEQRMQQDEEEATESKLILSPTLVTNPLPGVDAVVSDQARTPAPHETDSEPRPYGLPTIAEVLRVLINLLDPNDQQHTDTIRLTALGIITAALSTCLPNSNPAITGQQPSPHILTQFPSLVTLLADRGCRHLFLLARAEAPALRLASLKAIATLFEVARPSLKLQRELFLSFLVARLEPVGPIFDGRSTGRQGVGTETPTGGLRPSTPALGTPKTPGLSTPKAGIVAGNVEPELRELMLETLVLLSREPSFMVDLWANYDCDVNCEDIFERLVGFLTKSTYPLIGGGQQQYASRLLALDMLLAYVDRMHTRAETPSASKSWTNSDITPDSLLHTKSRKLLVLTAAQKFNEKPKKGVVFMLENGLVDPKVEEASDMPAEKLDEPTQSEKEQPKRADPKSLARFLKNCPRLDKKVLGEYISHLENPELLKEFIGLFDFRAKPIAEAMRELLESFRLPGESQPIARITETFAKQFFSCEPPGIKSEDAVFVLSYSVIMLNTDLHNPQNRKRMTIADYQKNLKGVNDGTDFDPEYLVGARRLAKQSQETNESTKQAVYDGLRKREIVMPEEHTGQLGFDYAWKELLLRSRNAGEYIVCNTSAFDKEMFELTWQPVIQAIAFAFTNIDDDIVIERAIAGFRQCATLAGYFKLPEVFDFVVGQLSQATGLLGSPTLGRSTVYPIVQVEGHDVTVSPLSVKFGTNVKGQLAAVVLFNIANGNGNAIREGWGQVFEMFETLFFHSLLPTRMLQMEDFLGGVSMIPLQGGPALTPAQNRSDTGLLSALSSYLLTPYGSSSENVMSQPTDVDIENTMCALDCITSCKLEELYGQIVSLELPALVAAMKALQVLADKRASLKASPPADEVQAGPTTPVDLSPSENQLPYDPTSVFLLEIMVSISVQTSEHIEEIWPIVFEHLSIVLSSSINYSVLLVERAVVGLLRLCRIAANKASLRDQIYISLDILGGLPPMVFNTVTEQIVAGLALLVQEHPTVVSSQTEWALVFSLLRGSIVNAEASKTALDLLVQIASTPERASADNVAGLITSLEEFAIAAGSSVVGKRQRQTRAPPPLQSNATVERGVKAITTLAELKKTITELGLSQDGKFPCLPTPIQTYPLPASWSIWLNLLSVLGRQSANPSQDVRHASLGHLQRILLGAQAPDEHSVEIFDRVVLPMAEELLKPPVAARDPEGMIETQLRASALLCRSFLHLQAYPESLNPETKTLWLKIIDIMRGFLKTGRRDQLAEAIPESLKNVLLVLNASGLLVPPTTPESRTELQQELWQDTILRIDEFLPGLMEDLFPPPPPEPQPQPEAEPALAAPEA</sequence>
<dbReference type="InterPro" id="IPR056604">
    <property type="entry name" value="GBF1-like_TPR"/>
</dbReference>
<proteinExistence type="predicted"/>
<feature type="compositionally biased region" description="Pro residues" evidence="1">
    <location>
        <begin position="1532"/>
        <end position="1544"/>
    </location>
</feature>
<dbReference type="InterPro" id="IPR016024">
    <property type="entry name" value="ARM-type_fold"/>
</dbReference>
<reference evidence="3" key="1">
    <citation type="submission" date="2021-01" db="EMBL/GenBank/DDBJ databases">
        <authorList>
            <person name="Kaushik A."/>
        </authorList>
    </citation>
    <scope>NUCLEOTIDE SEQUENCE</scope>
    <source>
        <strain evidence="3">AG6-10EEA</strain>
    </source>
</reference>
<dbReference type="EMBL" id="CAJMXA010002659">
    <property type="protein sequence ID" value="CAE6485000.1"/>
    <property type="molecule type" value="Genomic_DNA"/>
</dbReference>
<feature type="compositionally biased region" description="Low complexity" evidence="1">
    <location>
        <begin position="1545"/>
        <end position="1554"/>
    </location>
</feature>
<feature type="compositionally biased region" description="Polar residues" evidence="1">
    <location>
        <begin position="427"/>
        <end position="437"/>
    </location>
</feature>
<dbReference type="InterPro" id="IPR000904">
    <property type="entry name" value="Sec7_dom"/>
</dbReference>
<dbReference type="GO" id="GO:0005737">
    <property type="term" value="C:cytoplasm"/>
    <property type="evidence" value="ECO:0007669"/>
    <property type="project" value="UniProtKB-ARBA"/>
</dbReference>
<evidence type="ECO:0000313" key="3">
    <source>
        <dbReference type="EMBL" id="CAE6485000.1"/>
    </source>
</evidence>
<feature type="region of interest" description="Disordered" evidence="1">
    <location>
        <begin position="1091"/>
        <end position="1112"/>
    </location>
</feature>
<gene>
    <name evidence="3" type="ORF">RDB_LOCUS94267</name>
</gene>
<protein>
    <recommendedName>
        <fullName evidence="2">SEC7 domain-containing protein</fullName>
    </recommendedName>
</protein>
<dbReference type="Proteomes" id="UP000663853">
    <property type="component" value="Unassembled WGS sequence"/>
</dbReference>
<dbReference type="Gene3D" id="1.10.220.20">
    <property type="match status" value="1"/>
</dbReference>
<dbReference type="SUPFAM" id="SSF48425">
    <property type="entry name" value="Sec7 domain"/>
    <property type="match status" value="1"/>
</dbReference>
<name>A0A8H3CNC0_9AGAM</name>
<dbReference type="Pfam" id="PF23325">
    <property type="entry name" value="TPR_28"/>
    <property type="match status" value="1"/>
</dbReference>
<dbReference type="SMART" id="SM00222">
    <property type="entry name" value="Sec7"/>
    <property type="match status" value="1"/>
</dbReference>
<dbReference type="GO" id="GO:0032012">
    <property type="term" value="P:regulation of ARF protein signal transduction"/>
    <property type="evidence" value="ECO:0007669"/>
    <property type="project" value="InterPro"/>
</dbReference>
<accession>A0A8H3CNC0</accession>
<dbReference type="PROSITE" id="PS50190">
    <property type="entry name" value="SEC7"/>
    <property type="match status" value="1"/>
</dbReference>
<dbReference type="PANTHER" id="PTHR10663:SF388">
    <property type="entry name" value="GOLGI-SPECIFIC BREFELDIN A-RESISTANCE GUANINE NUCLEOTIDE EXCHANGE FACTOR 1"/>
    <property type="match status" value="1"/>
</dbReference>
<evidence type="ECO:0000313" key="4">
    <source>
        <dbReference type="Proteomes" id="UP000663853"/>
    </source>
</evidence>
<dbReference type="GO" id="GO:0005085">
    <property type="term" value="F:guanyl-nucleotide exchange factor activity"/>
    <property type="evidence" value="ECO:0007669"/>
    <property type="project" value="InterPro"/>
</dbReference>
<comment type="caution">
    <text evidence="3">The sequence shown here is derived from an EMBL/GenBank/DDBJ whole genome shotgun (WGS) entry which is preliminary data.</text>
</comment>
<dbReference type="SUPFAM" id="SSF48371">
    <property type="entry name" value="ARM repeat"/>
    <property type="match status" value="1"/>
</dbReference>